<protein>
    <submittedName>
        <fullName evidence="2">VC0807 family protein</fullName>
    </submittedName>
</protein>
<evidence type="ECO:0000256" key="1">
    <source>
        <dbReference type="SAM" id="Phobius"/>
    </source>
</evidence>
<dbReference type="NCBIfam" id="NF041646">
    <property type="entry name" value="VC0807_fam"/>
    <property type="match status" value="1"/>
</dbReference>
<gene>
    <name evidence="2" type="ORF">LC087_17460</name>
</gene>
<feature type="transmembrane region" description="Helical" evidence="1">
    <location>
        <begin position="84"/>
        <end position="105"/>
    </location>
</feature>
<evidence type="ECO:0000313" key="3">
    <source>
        <dbReference type="Proteomes" id="UP001197974"/>
    </source>
</evidence>
<feature type="transmembrane region" description="Helical" evidence="1">
    <location>
        <begin position="59"/>
        <end position="78"/>
    </location>
</feature>
<sequence length="222" mass="25824">MKKNIVVYDIIFYLIFPVVMWNSGILRESLGDYYAMILSSVPGILYSIYRFFELKKINFFGVYILLTLIIGTSVELLAGSALQLLWNQVIFTFCMSGIFLFSMLINKPIPLYFAVDFAELQGYDKFFSKKLYYEKKLLILFHIICLIFVLKMVILASIKTWLIMEYGVEAFDKGIVVRKIFNWIMSIFTVIGFVYIGKIINDSPQLIEKVKEDLQKTKRSPA</sequence>
<feature type="transmembrane region" description="Helical" evidence="1">
    <location>
        <begin position="137"/>
        <end position="160"/>
    </location>
</feature>
<keyword evidence="3" id="KW-1185">Reference proteome</keyword>
<reference evidence="2 3" key="1">
    <citation type="submission" date="2023-06" db="EMBL/GenBank/DDBJ databases">
        <title>Five Gram-positive bacteria isolated from mangrove sediments in Shenzhen, Guangdong, China.</title>
        <authorList>
            <person name="Yu S."/>
            <person name="Zheng W."/>
            <person name="Huang Y."/>
        </authorList>
    </citation>
    <scope>NUCLEOTIDE SEQUENCE [LARGE SCALE GENOMIC DNA]</scope>
    <source>
        <strain evidence="2 3">SaN35-3</strain>
    </source>
</reference>
<keyword evidence="1" id="KW-1133">Transmembrane helix</keyword>
<dbReference type="EMBL" id="CP129013">
    <property type="protein sequence ID" value="WLR42463.1"/>
    <property type="molecule type" value="Genomic_DNA"/>
</dbReference>
<evidence type="ECO:0000313" key="2">
    <source>
        <dbReference type="EMBL" id="WLR42463.1"/>
    </source>
</evidence>
<organism evidence="2 3">
    <name type="scientific">Bacillus carboniphilus</name>
    <dbReference type="NCBI Taxonomy" id="86663"/>
    <lineage>
        <taxon>Bacteria</taxon>
        <taxon>Bacillati</taxon>
        <taxon>Bacillota</taxon>
        <taxon>Bacilli</taxon>
        <taxon>Bacillales</taxon>
        <taxon>Bacillaceae</taxon>
        <taxon>Bacillus</taxon>
    </lineage>
</organism>
<proteinExistence type="predicted"/>
<dbReference type="RefSeq" id="WP_226540958.1">
    <property type="nucleotide sequence ID" value="NZ_CP129013.1"/>
</dbReference>
<dbReference type="Proteomes" id="UP001197974">
    <property type="component" value="Chromosome"/>
</dbReference>
<keyword evidence="1" id="KW-0812">Transmembrane</keyword>
<feature type="transmembrane region" description="Helical" evidence="1">
    <location>
        <begin position="33"/>
        <end position="52"/>
    </location>
</feature>
<feature type="transmembrane region" description="Helical" evidence="1">
    <location>
        <begin position="180"/>
        <end position="200"/>
    </location>
</feature>
<name>A0ABY9JVD9_9BACI</name>
<accession>A0ABY9JVD9</accession>
<keyword evidence="1" id="KW-0472">Membrane</keyword>
<feature type="transmembrane region" description="Helical" evidence="1">
    <location>
        <begin position="5"/>
        <end position="21"/>
    </location>
</feature>